<gene>
    <name evidence="2" type="ORF">THAOC_09094</name>
</gene>
<name>K0STA2_THAOC</name>
<proteinExistence type="predicted"/>
<dbReference type="EMBL" id="AGNL01009812">
    <property type="protein sequence ID" value="EJK69628.1"/>
    <property type="molecule type" value="Genomic_DNA"/>
</dbReference>
<evidence type="ECO:0000313" key="3">
    <source>
        <dbReference type="Proteomes" id="UP000266841"/>
    </source>
</evidence>
<feature type="non-terminal residue" evidence="2">
    <location>
        <position position="131"/>
    </location>
</feature>
<protein>
    <submittedName>
        <fullName evidence="2">Uncharacterized protein</fullName>
    </submittedName>
</protein>
<sequence>MRDNILTSEPTKASSEMKLGRKISVLPTSGVRFNDGVYPARTSALYTPTGPLGRSVASVDLNNHRCIVGLRFVGSDVVLATQSQAVFPESHVTFAGRRRRRKPTIANSGESPPGEGDSPGGGFARFASSEA</sequence>
<evidence type="ECO:0000313" key="2">
    <source>
        <dbReference type="EMBL" id="EJK69628.1"/>
    </source>
</evidence>
<dbReference type="Proteomes" id="UP000266841">
    <property type="component" value="Unassembled WGS sequence"/>
</dbReference>
<organism evidence="2 3">
    <name type="scientific">Thalassiosira oceanica</name>
    <name type="common">Marine diatom</name>
    <dbReference type="NCBI Taxonomy" id="159749"/>
    <lineage>
        <taxon>Eukaryota</taxon>
        <taxon>Sar</taxon>
        <taxon>Stramenopiles</taxon>
        <taxon>Ochrophyta</taxon>
        <taxon>Bacillariophyta</taxon>
        <taxon>Coscinodiscophyceae</taxon>
        <taxon>Thalassiosirophycidae</taxon>
        <taxon>Thalassiosirales</taxon>
        <taxon>Thalassiosiraceae</taxon>
        <taxon>Thalassiosira</taxon>
    </lineage>
</organism>
<comment type="caution">
    <text evidence="2">The sequence shown here is derived from an EMBL/GenBank/DDBJ whole genome shotgun (WGS) entry which is preliminary data.</text>
</comment>
<feature type="region of interest" description="Disordered" evidence="1">
    <location>
        <begin position="94"/>
        <end position="131"/>
    </location>
</feature>
<accession>K0STA2</accession>
<keyword evidence="3" id="KW-1185">Reference proteome</keyword>
<reference evidence="2 3" key="1">
    <citation type="journal article" date="2012" name="Genome Biol.">
        <title>Genome and low-iron response of an oceanic diatom adapted to chronic iron limitation.</title>
        <authorList>
            <person name="Lommer M."/>
            <person name="Specht M."/>
            <person name="Roy A.S."/>
            <person name="Kraemer L."/>
            <person name="Andreson R."/>
            <person name="Gutowska M.A."/>
            <person name="Wolf J."/>
            <person name="Bergner S.V."/>
            <person name="Schilhabel M.B."/>
            <person name="Klostermeier U.C."/>
            <person name="Beiko R.G."/>
            <person name="Rosenstiel P."/>
            <person name="Hippler M."/>
            <person name="Laroche J."/>
        </authorList>
    </citation>
    <scope>NUCLEOTIDE SEQUENCE [LARGE SCALE GENOMIC DNA]</scope>
    <source>
        <strain evidence="2 3">CCMP1005</strain>
    </source>
</reference>
<evidence type="ECO:0000256" key="1">
    <source>
        <dbReference type="SAM" id="MobiDB-lite"/>
    </source>
</evidence>
<dbReference type="AlphaFoldDB" id="K0STA2"/>